<accession>A0ACC2M7I4</accession>
<evidence type="ECO:0000313" key="1">
    <source>
        <dbReference type="EMBL" id="KAJ8641569.1"/>
    </source>
</evidence>
<dbReference type="Proteomes" id="UP001234297">
    <property type="component" value="Chromosome 5"/>
</dbReference>
<proteinExistence type="predicted"/>
<keyword evidence="2" id="KW-1185">Reference proteome</keyword>
<name>A0ACC2M7I4_PERAE</name>
<comment type="caution">
    <text evidence="1">The sequence shown here is derived from an EMBL/GenBank/DDBJ whole genome shotgun (WGS) entry which is preliminary data.</text>
</comment>
<evidence type="ECO:0000313" key="2">
    <source>
        <dbReference type="Proteomes" id="UP001234297"/>
    </source>
</evidence>
<dbReference type="EMBL" id="CM056813">
    <property type="protein sequence ID" value="KAJ8641569.1"/>
    <property type="molecule type" value="Genomic_DNA"/>
</dbReference>
<reference evidence="1 2" key="1">
    <citation type="journal article" date="2022" name="Hortic Res">
        <title>A haplotype resolved chromosomal level avocado genome allows analysis of novel avocado genes.</title>
        <authorList>
            <person name="Nath O."/>
            <person name="Fletcher S.J."/>
            <person name="Hayward A."/>
            <person name="Shaw L.M."/>
            <person name="Masouleh A.K."/>
            <person name="Furtado A."/>
            <person name="Henry R.J."/>
            <person name="Mitter N."/>
        </authorList>
    </citation>
    <scope>NUCLEOTIDE SEQUENCE [LARGE SCALE GENOMIC DNA]</scope>
    <source>
        <strain evidence="2">cv. Hass</strain>
    </source>
</reference>
<gene>
    <name evidence="1" type="ORF">MRB53_018263</name>
</gene>
<sequence>MSSARRKHLPKPPIVNIGCGWGRPKISNMFSPRPKSKFSSSHKPHIHHSSSSSWEGCGLPFNGDGDTDDNSTATFSPITDMSPPLCTHLNDPSVSLRKQMNIANISGAAGSWRIGESVAVVKDSDDPYLDFHHSILQMIIEKEIYSKEDLRELLNCFLKLNSPYHHQIIIRAFIEIWTGIFAAPKSRGSVGFARAKGT</sequence>
<organism evidence="1 2">
    <name type="scientific">Persea americana</name>
    <name type="common">Avocado</name>
    <dbReference type="NCBI Taxonomy" id="3435"/>
    <lineage>
        <taxon>Eukaryota</taxon>
        <taxon>Viridiplantae</taxon>
        <taxon>Streptophyta</taxon>
        <taxon>Embryophyta</taxon>
        <taxon>Tracheophyta</taxon>
        <taxon>Spermatophyta</taxon>
        <taxon>Magnoliopsida</taxon>
        <taxon>Magnoliidae</taxon>
        <taxon>Laurales</taxon>
        <taxon>Lauraceae</taxon>
        <taxon>Persea</taxon>
    </lineage>
</organism>
<protein>
    <submittedName>
        <fullName evidence="1">Uncharacterized protein</fullName>
    </submittedName>
</protein>